<sequence>MTTALAAWEGVASKPQDGTEITQGGCEAQGPLTGGTLKAITRLDRHHVPWLLYIYGMSRSMADEYEVMIKQMARQGARIEVALAAGTSIVPCKTLCRALRRGQEPEEYCRAELERAVHPGRPTMYDCHISHYFPFLRHAGVHAIQAFNQADEELMARCQAACADEGSVFILSKDGDYLAAGDEMITDIRFNDEDQVEGLVYTQDRVFTSREGYTAPLQSLCLRHLQMVLYTVGGSDWQVYRLQGYGIKKLLKPMYKAVKEWIDSGGDAEEMRISQYEEALKLSLMEDGRQELLEDLVKLGCHDYDELRANEGPLDVKLSFHEFCTANQQVYQVQDDEVTGTRCFGDPTDHRLQPYHSQIPKAQGTLLPPGTPAETLRDIVSGKCRPHPPHLEAAGVDLGRMRVIAAFGVSANSQLRVHALRSLCLAARRVLEDASFESANEQLGDAHDLYGVISIQTRGLDALNIHMRNRSIGMQSGSLVLEARASEADIVVLLGETTKQLLYYAALSWPSDCRALLDKLHPSSRHDVILEEAQDVFAGLLAALVATPAFREILDDIFTCGAGPASHIRAVALAVPVGMGKAYRFLVSHTDNLLRSLGMDADEDMEMHSCIAVSGIVNGQESAVGMLRLAGHAVAATLRAVVPGLEGHHGLLVGYDTDYFLHAMGVDAACMAAVGETVEGNLSALAERSASRPNRVAAGTCGEEMHLMVVIVRTVPCPEGRSNILGRISLAHAARLAKALGRPGAPRHLLLVAEDELGEIRRIGDLRTTQGRACGDHSFLHDMGEYVVLSAHGVLLYVQPGKPYLLAQRLASADEAEDMRRKITEAQRAAMASAGNTSLQPCSIPVVRLNGLQPLALEAGMSEAHLLNAIAPPGARLLAVVGGHRPCVRKAGARRLQQALAISDEDLQRGVVKLVAHHALGALLIGSLYSTGAQICIKSFDTSIATATRAIGERPWVVTADPFPHGEFMLAVRSLAGAGASPGELEDVLDNTLKKCNLRLSSIAPEHLERLQHDMQTEAAANLHKQISPQVLPPGHAPILAGIGDQKLTESAMDMLLELAGEDYTLEIAAGAQTLPIYMGATGKLPKEEGELLVHTDPTGLLHLSRALGAGERQAASRLIRLFGELEAWRKATAQLAEWQRDAEQAGALVLRAEKAPACAEGERVPVATLKIRGKAKFQAPKHVTRCFLDVVPEADEALIRSDRGMRLVCKMDVPDTPGGKLVCASDGLYNLT</sequence>
<dbReference type="Proteomes" id="UP001489004">
    <property type="component" value="Unassembled WGS sequence"/>
</dbReference>
<comment type="caution">
    <text evidence="1">The sequence shown here is derived from an EMBL/GenBank/DDBJ whole genome shotgun (WGS) entry which is preliminary data.</text>
</comment>
<organism evidence="1 2">
    <name type="scientific">[Myrmecia] bisecta</name>
    <dbReference type="NCBI Taxonomy" id="41462"/>
    <lineage>
        <taxon>Eukaryota</taxon>
        <taxon>Viridiplantae</taxon>
        <taxon>Chlorophyta</taxon>
        <taxon>core chlorophytes</taxon>
        <taxon>Trebouxiophyceae</taxon>
        <taxon>Trebouxiales</taxon>
        <taxon>Trebouxiaceae</taxon>
        <taxon>Myrmecia</taxon>
    </lineage>
</organism>
<dbReference type="AlphaFoldDB" id="A0AAW1QT04"/>
<accession>A0AAW1QT04</accession>
<gene>
    <name evidence="1" type="ORF">WJX72_009968</name>
</gene>
<evidence type="ECO:0000313" key="2">
    <source>
        <dbReference type="Proteomes" id="UP001489004"/>
    </source>
</evidence>
<keyword evidence="2" id="KW-1185">Reference proteome</keyword>
<reference evidence="1 2" key="1">
    <citation type="journal article" date="2024" name="Nat. Commun.">
        <title>Phylogenomics reveals the evolutionary origins of lichenization in chlorophyte algae.</title>
        <authorList>
            <person name="Puginier C."/>
            <person name="Libourel C."/>
            <person name="Otte J."/>
            <person name="Skaloud P."/>
            <person name="Haon M."/>
            <person name="Grisel S."/>
            <person name="Petersen M."/>
            <person name="Berrin J.G."/>
            <person name="Delaux P.M."/>
            <person name="Dal Grande F."/>
            <person name="Keller J."/>
        </authorList>
    </citation>
    <scope>NUCLEOTIDE SEQUENCE [LARGE SCALE GENOMIC DNA]</scope>
    <source>
        <strain evidence="1 2">SAG 2043</strain>
    </source>
</reference>
<protein>
    <submittedName>
        <fullName evidence="1">Uncharacterized protein</fullName>
    </submittedName>
</protein>
<evidence type="ECO:0000313" key="1">
    <source>
        <dbReference type="EMBL" id="KAK9824394.1"/>
    </source>
</evidence>
<dbReference type="EMBL" id="JALJOR010000002">
    <property type="protein sequence ID" value="KAK9824394.1"/>
    <property type="molecule type" value="Genomic_DNA"/>
</dbReference>
<name>A0AAW1QT04_9CHLO</name>
<proteinExistence type="predicted"/>